<accession>A0A2U1NLY1</accession>
<evidence type="ECO:0000256" key="3">
    <source>
        <dbReference type="ARBA" id="ARBA00022833"/>
    </source>
</evidence>
<evidence type="ECO:0000259" key="6">
    <source>
        <dbReference type="PROSITE" id="PS51999"/>
    </source>
</evidence>
<keyword evidence="8" id="KW-1185">Reference proteome</keyword>
<evidence type="ECO:0000256" key="5">
    <source>
        <dbReference type="SAM" id="MobiDB-lite"/>
    </source>
</evidence>
<proteinExistence type="predicted"/>
<evidence type="ECO:0000313" key="7">
    <source>
        <dbReference type="EMBL" id="PWA74527.1"/>
    </source>
</evidence>
<dbReference type="AlphaFoldDB" id="A0A2U1NLY1"/>
<name>A0A2U1NLY1_ARTAN</name>
<evidence type="ECO:0000256" key="4">
    <source>
        <dbReference type="PROSITE-ProRule" id="PRU01343"/>
    </source>
</evidence>
<dbReference type="OrthoDB" id="1675519at2759"/>
<organism evidence="7 8">
    <name type="scientific">Artemisia annua</name>
    <name type="common">Sweet wormwood</name>
    <dbReference type="NCBI Taxonomy" id="35608"/>
    <lineage>
        <taxon>Eukaryota</taxon>
        <taxon>Viridiplantae</taxon>
        <taxon>Streptophyta</taxon>
        <taxon>Embryophyta</taxon>
        <taxon>Tracheophyta</taxon>
        <taxon>Spermatophyta</taxon>
        <taxon>Magnoliopsida</taxon>
        <taxon>eudicotyledons</taxon>
        <taxon>Gunneridae</taxon>
        <taxon>Pentapetalae</taxon>
        <taxon>asterids</taxon>
        <taxon>campanulids</taxon>
        <taxon>Asterales</taxon>
        <taxon>Asteraceae</taxon>
        <taxon>Asteroideae</taxon>
        <taxon>Anthemideae</taxon>
        <taxon>Artemisiinae</taxon>
        <taxon>Artemisia</taxon>
    </lineage>
</organism>
<sequence>MSHTMICRCGLPTVIRTTWRPSNPSRRFYCCRKPEPNDGFQDWVDPPMCARSIMIIPELLNNMNQLQETVRENAAIARENASKARRFKIMLGLSWFDSSSYESGWANYFPKVAEESSDSGCEQLHAYASKTGTSSNIVDEKQAFKERVKVLGLANKETCQKHGIKSFEVKKPTDGKGKGKKKAFSVFGLE</sequence>
<dbReference type="GO" id="GO:0008270">
    <property type="term" value="F:zinc ion binding"/>
    <property type="evidence" value="ECO:0007669"/>
    <property type="project" value="UniProtKB-KW"/>
</dbReference>
<dbReference type="PANTHER" id="PTHR33248">
    <property type="entry name" value="ZINC ION-BINDING PROTEIN"/>
    <property type="match status" value="1"/>
</dbReference>
<comment type="caution">
    <text evidence="7">The sequence shown here is derived from an EMBL/GenBank/DDBJ whole genome shotgun (WGS) entry which is preliminary data.</text>
</comment>
<dbReference type="Proteomes" id="UP000245207">
    <property type="component" value="Unassembled WGS sequence"/>
</dbReference>
<dbReference type="EMBL" id="PKPP01002551">
    <property type="protein sequence ID" value="PWA74527.1"/>
    <property type="molecule type" value="Genomic_DNA"/>
</dbReference>
<dbReference type="InterPro" id="IPR010666">
    <property type="entry name" value="Znf_GRF"/>
</dbReference>
<evidence type="ECO:0000256" key="1">
    <source>
        <dbReference type="ARBA" id="ARBA00022723"/>
    </source>
</evidence>
<dbReference type="PROSITE" id="PS51999">
    <property type="entry name" value="ZF_GRF"/>
    <property type="match status" value="1"/>
</dbReference>
<gene>
    <name evidence="7" type="ORF">CTI12_AA244640</name>
</gene>
<keyword evidence="2 4" id="KW-0863">Zinc-finger</keyword>
<keyword evidence="3" id="KW-0862">Zinc</keyword>
<evidence type="ECO:0000256" key="2">
    <source>
        <dbReference type="ARBA" id="ARBA00022771"/>
    </source>
</evidence>
<feature type="region of interest" description="Disordered" evidence="5">
    <location>
        <begin position="170"/>
        <end position="190"/>
    </location>
</feature>
<reference evidence="7 8" key="1">
    <citation type="journal article" date="2018" name="Mol. Plant">
        <title>The genome of Artemisia annua provides insight into the evolution of Asteraceae family and artemisinin biosynthesis.</title>
        <authorList>
            <person name="Shen Q."/>
            <person name="Zhang L."/>
            <person name="Liao Z."/>
            <person name="Wang S."/>
            <person name="Yan T."/>
            <person name="Shi P."/>
            <person name="Liu M."/>
            <person name="Fu X."/>
            <person name="Pan Q."/>
            <person name="Wang Y."/>
            <person name="Lv Z."/>
            <person name="Lu X."/>
            <person name="Zhang F."/>
            <person name="Jiang W."/>
            <person name="Ma Y."/>
            <person name="Chen M."/>
            <person name="Hao X."/>
            <person name="Li L."/>
            <person name="Tang Y."/>
            <person name="Lv G."/>
            <person name="Zhou Y."/>
            <person name="Sun X."/>
            <person name="Brodelius P.E."/>
            <person name="Rose J.K.C."/>
            <person name="Tang K."/>
        </authorList>
    </citation>
    <scope>NUCLEOTIDE SEQUENCE [LARGE SCALE GENOMIC DNA]</scope>
    <source>
        <strain evidence="8">cv. Huhao1</strain>
        <tissue evidence="7">Leaf</tissue>
    </source>
</reference>
<protein>
    <submittedName>
        <fullName evidence="7">Zinc finger, GRF-type</fullName>
    </submittedName>
</protein>
<keyword evidence="1" id="KW-0479">Metal-binding</keyword>
<evidence type="ECO:0000313" key="8">
    <source>
        <dbReference type="Proteomes" id="UP000245207"/>
    </source>
</evidence>
<feature type="domain" description="GRF-type" evidence="6">
    <location>
        <begin position="7"/>
        <end position="47"/>
    </location>
</feature>